<gene>
    <name evidence="1" type="ORF">OXIME_001498</name>
</gene>
<dbReference type="EMBL" id="CP133772">
    <property type="protein sequence ID" value="WYY00910.1"/>
    <property type="molecule type" value="Genomic_DNA"/>
</dbReference>
<reference evidence="1 2" key="1">
    <citation type="submission" date="2023-09" db="EMBL/GenBank/DDBJ databases">
        <authorList>
            <person name="Golyshina O.V."/>
            <person name="Lunev E.A."/>
            <person name="Bargiela R."/>
            <person name="Gaines M.C."/>
            <person name="Daum B."/>
            <person name="Bale N.J."/>
            <person name="Koenen M."/>
            <person name="Sinninghe Damst J.S."/>
            <person name="Yakimov M."/>
            <person name="Golyshin P.N."/>
        </authorList>
    </citation>
    <scope>NUCLEOTIDE SEQUENCE [LARGE SCALE GENOMIC DNA]</scope>
    <source>
        <strain evidence="1 2">M1</strain>
    </source>
</reference>
<dbReference type="RefSeq" id="WP_393971234.1">
    <property type="nucleotide sequence ID" value="NZ_CP133772.1"/>
</dbReference>
<dbReference type="Proteomes" id="UP001451606">
    <property type="component" value="Chromosome"/>
</dbReference>
<sequence length="59" mass="6888">MQNKSGFKGNPKPERGDLGFGIEAKKFAHELDIHLQRSLLKWLMDFTTFFLPLKEEKSH</sequence>
<organism evidence="1 2">
    <name type="scientific">Oxyplasma meridianum</name>
    <dbReference type="NCBI Taxonomy" id="3073602"/>
    <lineage>
        <taxon>Archaea</taxon>
        <taxon>Methanobacteriati</taxon>
        <taxon>Thermoplasmatota</taxon>
        <taxon>Thermoplasmata</taxon>
        <taxon>Thermoplasmatales</taxon>
        <taxon>Thermoplasmataceae</taxon>
        <taxon>Oxyplasma</taxon>
    </lineage>
</organism>
<accession>A0AAX4NJC1</accession>
<proteinExistence type="predicted"/>
<evidence type="ECO:0000313" key="1">
    <source>
        <dbReference type="EMBL" id="WYY00910.1"/>
    </source>
</evidence>
<dbReference type="AlphaFoldDB" id="A0AAX4NJC1"/>
<name>A0AAX4NJC1_9ARCH</name>
<keyword evidence="2" id="KW-1185">Reference proteome</keyword>
<protein>
    <submittedName>
        <fullName evidence="1">Uncharacterized protein</fullName>
    </submittedName>
</protein>
<dbReference type="GeneID" id="95968236"/>
<evidence type="ECO:0000313" key="2">
    <source>
        <dbReference type="Proteomes" id="UP001451606"/>
    </source>
</evidence>
<dbReference type="KEGG" id="omr:OXIME_001498"/>